<organism evidence="1">
    <name type="scientific">Rhizophora mucronata</name>
    <name type="common">Asiatic mangrove</name>
    <dbReference type="NCBI Taxonomy" id="61149"/>
    <lineage>
        <taxon>Eukaryota</taxon>
        <taxon>Viridiplantae</taxon>
        <taxon>Streptophyta</taxon>
        <taxon>Embryophyta</taxon>
        <taxon>Tracheophyta</taxon>
        <taxon>Spermatophyta</taxon>
        <taxon>Magnoliopsida</taxon>
        <taxon>eudicotyledons</taxon>
        <taxon>Gunneridae</taxon>
        <taxon>Pentapetalae</taxon>
        <taxon>rosids</taxon>
        <taxon>fabids</taxon>
        <taxon>Malpighiales</taxon>
        <taxon>Rhizophoraceae</taxon>
        <taxon>Rhizophora</taxon>
    </lineage>
</organism>
<dbReference type="AlphaFoldDB" id="A0A2P2P8Q5"/>
<name>A0A2P2P8Q5_RHIMU</name>
<reference evidence="1" key="1">
    <citation type="submission" date="2018-02" db="EMBL/GenBank/DDBJ databases">
        <title>Rhizophora mucronata_Transcriptome.</title>
        <authorList>
            <person name="Meera S.P."/>
            <person name="Sreeshan A."/>
            <person name="Augustine A."/>
        </authorList>
    </citation>
    <scope>NUCLEOTIDE SEQUENCE</scope>
    <source>
        <tissue evidence="1">Leaf</tissue>
    </source>
</reference>
<proteinExistence type="predicted"/>
<sequence>MSLAHCWQCKFTLYTAVITSS</sequence>
<dbReference type="EMBL" id="GGEC01070559">
    <property type="protein sequence ID" value="MBX51043.1"/>
    <property type="molecule type" value="Transcribed_RNA"/>
</dbReference>
<evidence type="ECO:0000313" key="1">
    <source>
        <dbReference type="EMBL" id="MBX51043.1"/>
    </source>
</evidence>
<protein>
    <submittedName>
        <fullName evidence="1">Uncharacterized protein</fullName>
    </submittedName>
</protein>
<accession>A0A2P2P8Q5</accession>